<evidence type="ECO:0000313" key="3">
    <source>
        <dbReference type="EMBL" id="GGF45597.1"/>
    </source>
</evidence>
<dbReference type="EMBL" id="BMEM01000001">
    <property type="protein sequence ID" value="GGF45597.1"/>
    <property type="molecule type" value="Genomic_DNA"/>
</dbReference>
<feature type="region of interest" description="Disordered" evidence="1">
    <location>
        <begin position="38"/>
        <end position="79"/>
    </location>
</feature>
<reference evidence="3" key="1">
    <citation type="journal article" date="2014" name="Int. J. Syst. Evol. Microbiol.">
        <title>Complete genome sequence of Corynebacterium casei LMG S-19264T (=DSM 44701T), isolated from a smear-ripened cheese.</title>
        <authorList>
            <consortium name="US DOE Joint Genome Institute (JGI-PGF)"/>
            <person name="Walter F."/>
            <person name="Albersmeier A."/>
            <person name="Kalinowski J."/>
            <person name="Ruckert C."/>
        </authorList>
    </citation>
    <scope>NUCLEOTIDE SEQUENCE</scope>
    <source>
        <strain evidence="3">CGMCC 1.12160</strain>
    </source>
</reference>
<keyword evidence="2" id="KW-1133">Transmembrane helix</keyword>
<reference evidence="3" key="2">
    <citation type="submission" date="2020-09" db="EMBL/GenBank/DDBJ databases">
        <authorList>
            <person name="Sun Q."/>
            <person name="Zhou Y."/>
        </authorList>
    </citation>
    <scope>NUCLEOTIDE SEQUENCE</scope>
    <source>
        <strain evidence="3">CGMCC 1.12160</strain>
    </source>
</reference>
<evidence type="ECO:0000256" key="2">
    <source>
        <dbReference type="SAM" id="Phobius"/>
    </source>
</evidence>
<protein>
    <submittedName>
        <fullName evidence="3">Uncharacterized protein</fullName>
    </submittedName>
</protein>
<dbReference type="AlphaFoldDB" id="A0A917BIP1"/>
<feature type="transmembrane region" description="Helical" evidence="2">
    <location>
        <begin position="20"/>
        <end position="38"/>
    </location>
</feature>
<proteinExistence type="predicted"/>
<keyword evidence="4" id="KW-1185">Reference proteome</keyword>
<evidence type="ECO:0000256" key="1">
    <source>
        <dbReference type="SAM" id="MobiDB-lite"/>
    </source>
</evidence>
<comment type="caution">
    <text evidence="3">The sequence shown here is derived from an EMBL/GenBank/DDBJ whole genome shotgun (WGS) entry which is preliminary data.</text>
</comment>
<dbReference type="Proteomes" id="UP000605670">
    <property type="component" value="Unassembled WGS sequence"/>
</dbReference>
<dbReference type="RefSeq" id="WP_188428646.1">
    <property type="nucleotide sequence ID" value="NZ_BAABKH010000005.1"/>
</dbReference>
<gene>
    <name evidence="3" type="ORF">GCM10011366_11640</name>
</gene>
<sequence length="79" mass="8110">MSRTSPNRPADRSSDPSPFAWIMAAAVAAVGVGGALASRRRRRAEHELWAAADEPSPGHGLPGTTDVGGSAGSDLEDRA</sequence>
<keyword evidence="2" id="KW-0812">Transmembrane</keyword>
<accession>A0A917BIP1</accession>
<evidence type="ECO:0000313" key="4">
    <source>
        <dbReference type="Proteomes" id="UP000605670"/>
    </source>
</evidence>
<organism evidence="3 4">
    <name type="scientific">Ornithinimicrobium tianjinense</name>
    <dbReference type="NCBI Taxonomy" id="1195761"/>
    <lineage>
        <taxon>Bacteria</taxon>
        <taxon>Bacillati</taxon>
        <taxon>Actinomycetota</taxon>
        <taxon>Actinomycetes</taxon>
        <taxon>Micrococcales</taxon>
        <taxon>Ornithinimicrobiaceae</taxon>
        <taxon>Ornithinimicrobium</taxon>
    </lineage>
</organism>
<name>A0A917BIP1_9MICO</name>
<keyword evidence="2" id="KW-0472">Membrane</keyword>